<dbReference type="EMBL" id="JBEPMJ010000011">
    <property type="protein sequence ID" value="MET3750505.1"/>
    <property type="molecule type" value="Genomic_DNA"/>
</dbReference>
<dbReference type="Gene3D" id="3.40.50.300">
    <property type="entry name" value="P-loop containing nucleotide triphosphate hydrolases"/>
    <property type="match status" value="2"/>
</dbReference>
<organism evidence="7 8">
    <name type="scientific">Blautia caecimuris</name>
    <dbReference type="NCBI Taxonomy" id="1796615"/>
    <lineage>
        <taxon>Bacteria</taxon>
        <taxon>Bacillati</taxon>
        <taxon>Bacillota</taxon>
        <taxon>Clostridia</taxon>
        <taxon>Lachnospirales</taxon>
        <taxon>Lachnospiraceae</taxon>
        <taxon>Blautia</taxon>
    </lineage>
</organism>
<dbReference type="PANTHER" id="PTHR32114">
    <property type="entry name" value="ABC TRANSPORTER ABCH.3"/>
    <property type="match status" value="1"/>
</dbReference>
<gene>
    <name evidence="7" type="ORF">ABID24_001757</name>
</gene>
<evidence type="ECO:0000256" key="5">
    <source>
        <dbReference type="SAM" id="MobiDB-lite"/>
    </source>
</evidence>
<evidence type="ECO:0000256" key="4">
    <source>
        <dbReference type="SAM" id="Coils"/>
    </source>
</evidence>
<keyword evidence="7" id="KW-0540">Nuclease</keyword>
<proteinExistence type="inferred from homology"/>
<dbReference type="InterPro" id="IPR027417">
    <property type="entry name" value="P-loop_NTPase"/>
</dbReference>
<reference evidence="7 8" key="1">
    <citation type="submission" date="2024-06" db="EMBL/GenBank/DDBJ databases">
        <title>Genomic Encyclopedia of Type Strains, Phase IV (KMG-IV): sequencing the most valuable type-strain genomes for metagenomic binning, comparative biology and taxonomic classification.</title>
        <authorList>
            <person name="Goeker M."/>
        </authorList>
    </citation>
    <scope>NUCLEOTIDE SEQUENCE [LARGE SCALE GENOMIC DNA]</scope>
    <source>
        <strain evidence="7 8">DSM 29492</strain>
    </source>
</reference>
<evidence type="ECO:0000313" key="8">
    <source>
        <dbReference type="Proteomes" id="UP001549106"/>
    </source>
</evidence>
<accession>A0ABV2M203</accession>
<dbReference type="PANTHER" id="PTHR32114:SF2">
    <property type="entry name" value="ABC TRANSPORTER ABCH.3"/>
    <property type="match status" value="1"/>
</dbReference>
<dbReference type="RefSeq" id="WP_257464596.1">
    <property type="nucleotide sequence ID" value="NZ_JANJZT010000011.1"/>
</dbReference>
<keyword evidence="7" id="KW-0378">Hydrolase</keyword>
<dbReference type="SUPFAM" id="SSF52540">
    <property type="entry name" value="P-loop containing nucleoside triphosphate hydrolases"/>
    <property type="match status" value="1"/>
</dbReference>
<dbReference type="Proteomes" id="UP001549106">
    <property type="component" value="Unassembled WGS sequence"/>
</dbReference>
<feature type="coiled-coil region" evidence="4">
    <location>
        <begin position="490"/>
        <end position="531"/>
    </location>
</feature>
<feature type="region of interest" description="Disordered" evidence="5">
    <location>
        <begin position="383"/>
        <end position="402"/>
    </location>
</feature>
<comment type="caution">
    <text evidence="7">The sequence shown here is derived from an EMBL/GenBank/DDBJ whole genome shotgun (WGS) entry which is preliminary data.</text>
</comment>
<dbReference type="Pfam" id="PF13476">
    <property type="entry name" value="AAA_23"/>
    <property type="match status" value="1"/>
</dbReference>
<feature type="coiled-coil region" evidence="4">
    <location>
        <begin position="656"/>
        <end position="793"/>
    </location>
</feature>
<evidence type="ECO:0000313" key="7">
    <source>
        <dbReference type="EMBL" id="MET3750505.1"/>
    </source>
</evidence>
<evidence type="ECO:0000259" key="6">
    <source>
        <dbReference type="Pfam" id="PF13476"/>
    </source>
</evidence>
<evidence type="ECO:0000256" key="2">
    <source>
        <dbReference type="ARBA" id="ARBA00011322"/>
    </source>
</evidence>
<dbReference type="InterPro" id="IPR038729">
    <property type="entry name" value="Rad50/SbcC_AAA"/>
</dbReference>
<keyword evidence="8" id="KW-1185">Reference proteome</keyword>
<dbReference type="Pfam" id="PF13558">
    <property type="entry name" value="SbcC_Walker_B"/>
    <property type="match status" value="1"/>
</dbReference>
<name>A0ABV2M203_9FIRM</name>
<protein>
    <recommendedName>
        <fullName evidence="3">Nuclease SbcCD subunit C</fullName>
    </recommendedName>
</protein>
<feature type="domain" description="Rad50/SbcC-type AAA" evidence="6">
    <location>
        <begin position="5"/>
        <end position="212"/>
    </location>
</feature>
<evidence type="ECO:0000256" key="1">
    <source>
        <dbReference type="ARBA" id="ARBA00006930"/>
    </source>
</evidence>
<comment type="similarity">
    <text evidence="1">Belongs to the SMC family. SbcC subfamily.</text>
</comment>
<evidence type="ECO:0000256" key="3">
    <source>
        <dbReference type="ARBA" id="ARBA00013368"/>
    </source>
</evidence>
<sequence>MRPQKLTMQAFGSYGQKTIIDFTKTDQNLFLVTGDTGAGKTTIFDAIVFALYGEASSVSNKKEGVVLQSQYAGLELEPYVELEFTDGQEQDIYTVRRVPRHLKKITRGAAKGVGTREITGSVSLIMPDGTEYPQKESNGKLQEIIGLTKNQFMQVAMIAQGEFMELLRAKSDDKKKIFRRLFNTEMYEDIAVELGNRKRAKEKDIADIRTRCQSEAARVKLLSDSAENQGQDEFGQQTEVLEESLDKLKKQIADGEIVVIGEFLETLFQYCRVLDKKLQTAEKDCSEAAENRDKKRDEYTEAQQLQGLFLQLDQAEEELAQCRELTSEMEKKEQLAGQIQAAWEVKASSDQLEEKRKEAESTETALRELQSQLPELLKIQKEAEKEEERAEKEQRQAQDEFSRISEKAEKALELFRQIGECRKKVQKLEKNLLQIQKQKKEAKDAFEASEIQEKEYRKQAEAFSDAGEKLAVCQSKMREIGTMMDDIKGLSIIYKEIKSYNETAEELKQKYADIRDKYEKKQQEYETLRRAFLDAQAGFLAAELKPGNPCPVCGATEHPSPCIPKEEHRELSQDKIDQIGNDAESLRKEQETLSGEVKSNTNLRDARDRDFRENFEKLQDKMRRSIPKLPESFSPGQARELIKQWKQQVQTEEFAYQKQAETLREIQEKLEELEKRKPSLKENMETFQEQEKNVQAALEGARSELAGYSSSSDFSSEEEAKNARNMAENRKNQTEEVLKEARNKAECTRQKKTEAETLIRRYEKELPARKKEKDRQKKIYETLLQEKNLTEEQWKNLTDIYEKYAAEEFRNDVNSFRNRQTAAKSSTRSMRAAIGERQRPVLEEKRSQAEEAEKIFEASGRIRDGIKSVYQENQAVYDTLAPILTDRKRLVEEHAKLDNLYRLVSGNVSGSRMDLETYVQRYYLEKILDAANRRFQDMSAGQFELRMYDLEKAGEGKNRGLDLMVYSTVTGKEREIRTLSGGESFMAALSLALGMADEIQESSAAISLDIMFIDEGFGSLDEHSRNQAVKVLLEMAEGSKLIGIISHVTELKQEIEDQLIVTKDEAGSHVRWQIS</sequence>
<dbReference type="GO" id="GO:0004527">
    <property type="term" value="F:exonuclease activity"/>
    <property type="evidence" value="ECO:0007669"/>
    <property type="project" value="UniProtKB-KW"/>
</dbReference>
<keyword evidence="4" id="KW-0175">Coiled coil</keyword>
<comment type="subunit">
    <text evidence="2">Heterodimer of SbcC and SbcD.</text>
</comment>
<dbReference type="SUPFAM" id="SSF75712">
    <property type="entry name" value="Rad50 coiled-coil Zn hook"/>
    <property type="match status" value="1"/>
</dbReference>
<keyword evidence="7" id="KW-0269">Exonuclease</keyword>